<dbReference type="RefSeq" id="WP_104072459.1">
    <property type="nucleotide sequence ID" value="NZ_PRDS01000010.1"/>
</dbReference>
<proteinExistence type="predicted"/>
<evidence type="ECO:0000256" key="1">
    <source>
        <dbReference type="ARBA" id="ARBA00022737"/>
    </source>
</evidence>
<dbReference type="PANTHER" id="PTHR45586:SF1">
    <property type="entry name" value="LIPOPOLYSACCHARIDE ASSEMBLY PROTEIN B"/>
    <property type="match status" value="1"/>
</dbReference>
<sequence>MRHERQRPADSAGRRPVARRVSALASALVLTLALTACDTAEERAERHFQAGLEYLQAGDIDRALVELRNVFKLDGSHREARRTYAEAERKRGHLREAYAQYLRLVEQYPDDLDALRALAEIAATGSDWAAALDNADKALRIEPGNPELLAIRTAAEYGVAIQSNDVGRLARAAQQARRLLDGLPGNLLLRRVVIDDLMRAQRFEDALAEIDHALALFPDDRPLYAQKLAALAALGRDADVEQTLHQMIARHPDAPELRATLIRWHLARNEIDKAEAFLRSRVSGGPIERDDVLNLVRFLATWRGPDAAVTELERVIAHEGASPAYLSAYAAFLFDMGRRDDAIARMQELVDSLGEDDDALNARVALARMLTVAGQNDRAATLIDSVLSRNPVHPEALKLQAAALIRDDRVGDAIAVLRRALASAPRDADILSLMAEAYERDGNRDLMRESLSRAVELSNAAPIESLRYAQFLANEGRYLPAESVLIDALRISPGHPGLLGALGEIYLRVQDWPRARSVADALEATSDPAARARAHEIRAAILAQERDTTEALRYLTDLAESGEGGRATRIAILRTHLDNGDIEKARAYAASLLADSPDDPQLRLLDASVLSLTGDLSGAEQRLRDLVARQPHMQPAWAELIRIVATDPARSDETARLLDQAQELFPDAADLKWARASLLQRLGQIDAAIAVYEDLYRTNSANPVIANNLASLLSNHRSDPDSLARAEIIARRLRDSDDAPYQDTYGWIAYLRGDIDAAERHFARAAQALPDDPMVQYHMSMVHLSRGRRDQARAVLERAQGLVADPDGEIAKRIKAALADLATGNGAVAN</sequence>
<evidence type="ECO:0000313" key="4">
    <source>
        <dbReference type="EMBL" id="PPB79657.1"/>
    </source>
</evidence>
<evidence type="ECO:0000256" key="2">
    <source>
        <dbReference type="ARBA" id="ARBA00022803"/>
    </source>
</evidence>
<comment type="caution">
    <text evidence="4">The sequence shown here is derived from an EMBL/GenBank/DDBJ whole genome shotgun (WGS) entry which is preliminary data.</text>
</comment>
<accession>A0A2S5JDU6</accession>
<dbReference type="Gene3D" id="1.25.40.10">
    <property type="entry name" value="Tetratricopeptide repeat domain"/>
    <property type="match status" value="5"/>
</dbReference>
<feature type="repeat" description="TPR" evidence="3">
    <location>
        <begin position="44"/>
        <end position="77"/>
    </location>
</feature>
<dbReference type="AlphaFoldDB" id="A0A2S5JDU6"/>
<dbReference type="InterPro" id="IPR051012">
    <property type="entry name" value="CellSynth/LPSAsmb/PSIAsmb"/>
</dbReference>
<dbReference type="SUPFAM" id="SSF48452">
    <property type="entry name" value="TPR-like"/>
    <property type="match status" value="4"/>
</dbReference>
<dbReference type="SMART" id="SM00028">
    <property type="entry name" value="TPR"/>
    <property type="match status" value="9"/>
</dbReference>
<evidence type="ECO:0000256" key="3">
    <source>
        <dbReference type="PROSITE-ProRule" id="PRU00339"/>
    </source>
</evidence>
<keyword evidence="1" id="KW-0677">Repeat</keyword>
<dbReference type="OrthoDB" id="7637125at2"/>
<keyword evidence="2 3" id="KW-0802">TPR repeat</keyword>
<protein>
    <submittedName>
        <fullName evidence="4">Tetratricopeptide repeat protein</fullName>
    </submittedName>
</protein>
<dbReference type="PANTHER" id="PTHR45586">
    <property type="entry name" value="TPR REPEAT-CONTAINING PROTEIN PA4667"/>
    <property type="match status" value="1"/>
</dbReference>
<dbReference type="InterPro" id="IPR019734">
    <property type="entry name" value="TPR_rpt"/>
</dbReference>
<name>A0A2S5JDU6_9RHOB</name>
<dbReference type="PROSITE" id="PS50005">
    <property type="entry name" value="TPR"/>
    <property type="match status" value="1"/>
</dbReference>
<evidence type="ECO:0000313" key="5">
    <source>
        <dbReference type="Proteomes" id="UP000239736"/>
    </source>
</evidence>
<dbReference type="EMBL" id="PRDS01000010">
    <property type="protein sequence ID" value="PPB79657.1"/>
    <property type="molecule type" value="Genomic_DNA"/>
</dbReference>
<dbReference type="Pfam" id="PF13432">
    <property type="entry name" value="TPR_16"/>
    <property type="match status" value="3"/>
</dbReference>
<keyword evidence="5" id="KW-1185">Reference proteome</keyword>
<dbReference type="InterPro" id="IPR011990">
    <property type="entry name" value="TPR-like_helical_dom_sf"/>
</dbReference>
<dbReference type="Pfam" id="PF14559">
    <property type="entry name" value="TPR_19"/>
    <property type="match status" value="2"/>
</dbReference>
<organism evidence="4 5">
    <name type="scientific">Albidovulum inexpectatum</name>
    <dbReference type="NCBI Taxonomy" id="196587"/>
    <lineage>
        <taxon>Bacteria</taxon>
        <taxon>Pseudomonadati</taxon>
        <taxon>Pseudomonadota</taxon>
        <taxon>Alphaproteobacteria</taxon>
        <taxon>Rhodobacterales</taxon>
        <taxon>Paracoccaceae</taxon>
        <taxon>Albidovulum</taxon>
    </lineage>
</organism>
<dbReference type="Proteomes" id="UP000239736">
    <property type="component" value="Unassembled WGS sequence"/>
</dbReference>
<reference evidence="4 5" key="1">
    <citation type="submission" date="2018-01" db="EMBL/GenBank/DDBJ databases">
        <title>Genomic Encyclopedia of Archaeal and Bacterial Type Strains, Phase II (KMG-II): from individual species to whole genera.</title>
        <authorList>
            <person name="Goeker M."/>
        </authorList>
    </citation>
    <scope>NUCLEOTIDE SEQUENCE [LARGE SCALE GENOMIC DNA]</scope>
    <source>
        <strain evidence="4 5">DSM 12048</strain>
    </source>
</reference>
<gene>
    <name evidence="4" type="ORF">LV82_02674</name>
</gene>